<proteinExistence type="predicted"/>
<name>A0A4Z2HKP7_9TELE</name>
<dbReference type="AlphaFoldDB" id="A0A4Z2HKP7"/>
<evidence type="ECO:0000256" key="1">
    <source>
        <dbReference type="SAM" id="MobiDB-lite"/>
    </source>
</evidence>
<keyword evidence="3" id="KW-1185">Reference proteome</keyword>
<sequence>MAAHKKLNSRLQNGSPQTGTMSTSYVFTGWRTTGLSQTHLQLHCPTWVVEVVVEVVVVKEEISEINGLSLAPLLPLLARSLSTHFEKSALQQSPERNRSQPDPAVHSSVGLKDDHRHFELGPCQPPALLLTRFHISK</sequence>
<accession>A0A4Z2HKP7</accession>
<evidence type="ECO:0000313" key="3">
    <source>
        <dbReference type="Proteomes" id="UP000314294"/>
    </source>
</evidence>
<organism evidence="2 3">
    <name type="scientific">Liparis tanakae</name>
    <name type="common">Tanaka's snailfish</name>
    <dbReference type="NCBI Taxonomy" id="230148"/>
    <lineage>
        <taxon>Eukaryota</taxon>
        <taxon>Metazoa</taxon>
        <taxon>Chordata</taxon>
        <taxon>Craniata</taxon>
        <taxon>Vertebrata</taxon>
        <taxon>Euteleostomi</taxon>
        <taxon>Actinopterygii</taxon>
        <taxon>Neopterygii</taxon>
        <taxon>Teleostei</taxon>
        <taxon>Neoteleostei</taxon>
        <taxon>Acanthomorphata</taxon>
        <taxon>Eupercaria</taxon>
        <taxon>Perciformes</taxon>
        <taxon>Cottioidei</taxon>
        <taxon>Cottales</taxon>
        <taxon>Liparidae</taxon>
        <taxon>Liparis</taxon>
    </lineage>
</organism>
<evidence type="ECO:0000313" key="2">
    <source>
        <dbReference type="EMBL" id="TNN65504.1"/>
    </source>
</evidence>
<reference evidence="2 3" key="1">
    <citation type="submission" date="2019-03" db="EMBL/GenBank/DDBJ databases">
        <title>First draft genome of Liparis tanakae, snailfish: a comprehensive survey of snailfish specific genes.</title>
        <authorList>
            <person name="Kim W."/>
            <person name="Song I."/>
            <person name="Jeong J.-H."/>
            <person name="Kim D."/>
            <person name="Kim S."/>
            <person name="Ryu S."/>
            <person name="Song J.Y."/>
            <person name="Lee S.K."/>
        </authorList>
    </citation>
    <scope>NUCLEOTIDE SEQUENCE [LARGE SCALE GENOMIC DNA]</scope>
    <source>
        <tissue evidence="2">Muscle</tissue>
    </source>
</reference>
<dbReference type="EMBL" id="SRLO01000234">
    <property type="protein sequence ID" value="TNN65504.1"/>
    <property type="molecule type" value="Genomic_DNA"/>
</dbReference>
<protein>
    <submittedName>
        <fullName evidence="2">Uncharacterized protein</fullName>
    </submittedName>
</protein>
<feature type="region of interest" description="Disordered" evidence="1">
    <location>
        <begin position="87"/>
        <end position="109"/>
    </location>
</feature>
<dbReference type="Proteomes" id="UP000314294">
    <property type="component" value="Unassembled WGS sequence"/>
</dbReference>
<comment type="caution">
    <text evidence="2">The sequence shown here is derived from an EMBL/GenBank/DDBJ whole genome shotgun (WGS) entry which is preliminary data.</text>
</comment>
<gene>
    <name evidence="2" type="ORF">EYF80_024323</name>
</gene>